<dbReference type="PANTHER" id="PTHR22767">
    <property type="entry name" value="N-TERMINAL ACETYLTRANSFERASE-RELATED"/>
    <property type="match status" value="1"/>
</dbReference>
<organism evidence="2 3">
    <name type="scientific">Basidiobolus meristosporus CBS 931.73</name>
    <dbReference type="NCBI Taxonomy" id="1314790"/>
    <lineage>
        <taxon>Eukaryota</taxon>
        <taxon>Fungi</taxon>
        <taxon>Fungi incertae sedis</taxon>
        <taxon>Zoopagomycota</taxon>
        <taxon>Entomophthoromycotina</taxon>
        <taxon>Basidiobolomycetes</taxon>
        <taxon>Basidiobolales</taxon>
        <taxon>Basidiobolaceae</taxon>
        <taxon>Basidiobolus</taxon>
    </lineage>
</organism>
<reference evidence="2 3" key="1">
    <citation type="submission" date="2016-07" db="EMBL/GenBank/DDBJ databases">
        <title>Pervasive Adenine N6-methylation of Active Genes in Fungi.</title>
        <authorList>
            <consortium name="DOE Joint Genome Institute"/>
            <person name="Mondo S.J."/>
            <person name="Dannebaum R.O."/>
            <person name="Kuo R.C."/>
            <person name="Labutti K."/>
            <person name="Haridas S."/>
            <person name="Kuo A."/>
            <person name="Salamov A."/>
            <person name="Ahrendt S.R."/>
            <person name="Lipzen A."/>
            <person name="Sullivan W."/>
            <person name="Andreopoulos W.B."/>
            <person name="Clum A."/>
            <person name="Lindquist E."/>
            <person name="Daum C."/>
            <person name="Ramamoorthy G.K."/>
            <person name="Gryganskyi A."/>
            <person name="Culley D."/>
            <person name="Magnuson J.K."/>
            <person name="James T.Y."/>
            <person name="O'Malley M.A."/>
            <person name="Stajich J.E."/>
            <person name="Spatafora J.W."/>
            <person name="Visel A."/>
            <person name="Grigoriev I.V."/>
        </authorList>
    </citation>
    <scope>NUCLEOTIDE SEQUENCE [LARGE SCALE GENOMIC DNA]</scope>
    <source>
        <strain evidence="2 3">CBS 931.73</strain>
    </source>
</reference>
<sequence length="897" mass="103536">MSQYSDFSERRLRPIYDAIDNQNYKQALQLCSKILKKQNDILIVQALKALTLERTGKEEEALEICKFIKKRMPIDEPTLQIVGMVYRSLGNHQDMVDLYGNASKMLPNNEELANHWFMAMVRANDFKGQQQAALKLHKTFKHNKYLFWAIMSLVLQAKENEGQRALFNSLSERMMKKAAEEGRLETTEDVHLYLAVLLSQEKHTEALELIEGDLGSKCKADMEFHRIRLELLSKLNKWEQILDISKKKLKENYDDWNHYQYYFTALMNFTKANPEEKATLFEEARRFLSEFVDKASSTPNPKRGPFLSMLEFEKELINEGSVTNNVKLIELIVQYFEKFGSKFCCFEDLQPYLNLITKEQAQEVLEKFLKSVPQVEKDDKANSVKNVQRNINIRKVERYVGLYSELSTEQTIEHVNQLVKAYIEALDYGRDLEETEKQYGDDYIVLATHALVDIWKKSGDVSFLFQALVLLENALKKSTYNFQFKFLAIRLYQILGVFQRSLELYKSMDIKHIQLDTLSHMIVESGADLGFSEDLVGVIYESLGIYSSNTTETPEMIVQAYKYGTYSKIEEFIDFRRRLEDSLQRHLLDRGLVQEELAGLTSLDHLRNYFNDFDVTALKHDDKFCDSLCDNRDYEAYANWNPLSEKTCEKLTRPNPQRAIRWLKLRSVIPAVLKAIANDDQELTLAETTGFLESLLDEQSKEPADQEGLSHNDIWTTKVLIGLARVIGQTVGADLGINVESVLSGVAGLFREALSSIKETDTPTPGLLVRSISGYLEALNYLNFAFSIFQKYTNPKGKKQGHRAMDADTAKIVEKFVEEMKTLSREFKQYLKELSDSTTPKSKTKYLAELTKVSIEFVTNKENNGITNQTIQYCTSSWSNVFKHMSKELEKRSTLFK</sequence>
<keyword evidence="3" id="KW-1185">Reference proteome</keyword>
<comment type="similarity">
    <text evidence="1">Belongs to the MDM20/NAA25 family.</text>
</comment>
<dbReference type="PANTHER" id="PTHR22767:SF3">
    <property type="entry name" value="N-ALPHA-ACETYLTRANSFERASE 25, NATB AUXILIARY SUBUNIT"/>
    <property type="match status" value="1"/>
</dbReference>
<name>A0A1Y1XNV1_9FUNG</name>
<dbReference type="Pfam" id="PF09797">
    <property type="entry name" value="NatB_MDM20"/>
    <property type="match status" value="1"/>
</dbReference>
<evidence type="ECO:0000313" key="3">
    <source>
        <dbReference type="Proteomes" id="UP000193498"/>
    </source>
</evidence>
<evidence type="ECO:0000256" key="1">
    <source>
        <dbReference type="ARBA" id="ARBA00006298"/>
    </source>
</evidence>
<dbReference type="STRING" id="1314790.A0A1Y1XNV1"/>
<accession>A0A1Y1XNV1</accession>
<dbReference type="GO" id="GO:0031416">
    <property type="term" value="C:NatB complex"/>
    <property type="evidence" value="ECO:0007669"/>
    <property type="project" value="TreeGrafter"/>
</dbReference>
<dbReference type="OrthoDB" id="1874341at2759"/>
<proteinExistence type="inferred from homology"/>
<dbReference type="Gene3D" id="1.25.40.1040">
    <property type="match status" value="1"/>
</dbReference>
<dbReference type="EMBL" id="MCFE01000553">
    <property type="protein sequence ID" value="ORX87429.1"/>
    <property type="molecule type" value="Genomic_DNA"/>
</dbReference>
<evidence type="ECO:0000313" key="2">
    <source>
        <dbReference type="EMBL" id="ORX87429.1"/>
    </source>
</evidence>
<gene>
    <name evidence="2" type="ORF">K493DRAFT_341488</name>
</gene>
<dbReference type="Proteomes" id="UP000193498">
    <property type="component" value="Unassembled WGS sequence"/>
</dbReference>
<protein>
    <submittedName>
        <fullName evidence="2">TPR-like protein</fullName>
    </submittedName>
</protein>
<dbReference type="FunCoup" id="A0A1Y1XNV1">
    <property type="interactions" value="866"/>
</dbReference>
<dbReference type="InParanoid" id="A0A1Y1XNV1"/>
<dbReference type="SUPFAM" id="SSF48452">
    <property type="entry name" value="TPR-like"/>
    <property type="match status" value="1"/>
</dbReference>
<dbReference type="AlphaFoldDB" id="A0A1Y1XNV1"/>
<dbReference type="InterPro" id="IPR011990">
    <property type="entry name" value="TPR-like_helical_dom_sf"/>
</dbReference>
<dbReference type="InterPro" id="IPR019183">
    <property type="entry name" value="NAA25_NatB_aux_su"/>
</dbReference>
<comment type="caution">
    <text evidence="2">The sequence shown here is derived from an EMBL/GenBank/DDBJ whole genome shotgun (WGS) entry which is preliminary data.</text>
</comment>